<feature type="region of interest" description="Disordered" evidence="1">
    <location>
        <begin position="37"/>
        <end position="56"/>
    </location>
</feature>
<feature type="region of interest" description="Disordered" evidence="1">
    <location>
        <begin position="88"/>
        <end position="111"/>
    </location>
</feature>
<dbReference type="EMBL" id="CAJOBC010025829">
    <property type="protein sequence ID" value="CAF4068686.1"/>
    <property type="molecule type" value="Genomic_DNA"/>
</dbReference>
<feature type="non-terminal residue" evidence="2">
    <location>
        <position position="1"/>
    </location>
</feature>
<dbReference type="AlphaFoldDB" id="A0A815BZ43"/>
<gene>
    <name evidence="2" type="ORF">GPM918_LOCUS27350</name>
    <name evidence="3" type="ORF">SRO942_LOCUS27659</name>
</gene>
<evidence type="ECO:0000313" key="2">
    <source>
        <dbReference type="EMBL" id="CAF1276615.1"/>
    </source>
</evidence>
<dbReference type="EMBL" id="CAJNOQ010011427">
    <property type="protein sequence ID" value="CAF1276615.1"/>
    <property type="molecule type" value="Genomic_DNA"/>
</dbReference>
<organism evidence="2 4">
    <name type="scientific">Didymodactylos carnosus</name>
    <dbReference type="NCBI Taxonomy" id="1234261"/>
    <lineage>
        <taxon>Eukaryota</taxon>
        <taxon>Metazoa</taxon>
        <taxon>Spiralia</taxon>
        <taxon>Gnathifera</taxon>
        <taxon>Rotifera</taxon>
        <taxon>Eurotatoria</taxon>
        <taxon>Bdelloidea</taxon>
        <taxon>Philodinida</taxon>
        <taxon>Philodinidae</taxon>
        <taxon>Didymodactylos</taxon>
    </lineage>
</organism>
<accession>A0A815BZ43</accession>
<dbReference type="Proteomes" id="UP000663829">
    <property type="component" value="Unassembled WGS sequence"/>
</dbReference>
<sequence length="111" mass="13278">EDDEPRQRLLSKIQQLNKEKPIMNVMKHLDIGKLEEQEQQKDPYDMDNENDTDIVDGPLLTIGEEYSNDKQPLILTYYRYMYTNGEHYNSTRPLKLKENNEHDGEEDKYLE</sequence>
<name>A0A815BZ43_9BILA</name>
<feature type="compositionally biased region" description="Basic and acidic residues" evidence="1">
    <location>
        <begin position="95"/>
        <end position="111"/>
    </location>
</feature>
<dbReference type="OrthoDB" id="415023at2759"/>
<evidence type="ECO:0000313" key="3">
    <source>
        <dbReference type="EMBL" id="CAF4068686.1"/>
    </source>
</evidence>
<evidence type="ECO:0000313" key="4">
    <source>
        <dbReference type="Proteomes" id="UP000663829"/>
    </source>
</evidence>
<dbReference type="Proteomes" id="UP000681722">
    <property type="component" value="Unassembled WGS sequence"/>
</dbReference>
<feature type="compositionally biased region" description="Acidic residues" evidence="1">
    <location>
        <begin position="45"/>
        <end position="54"/>
    </location>
</feature>
<reference evidence="2" key="1">
    <citation type="submission" date="2021-02" db="EMBL/GenBank/DDBJ databases">
        <authorList>
            <person name="Nowell W R."/>
        </authorList>
    </citation>
    <scope>NUCLEOTIDE SEQUENCE</scope>
</reference>
<evidence type="ECO:0000256" key="1">
    <source>
        <dbReference type="SAM" id="MobiDB-lite"/>
    </source>
</evidence>
<comment type="caution">
    <text evidence="2">The sequence shown here is derived from an EMBL/GenBank/DDBJ whole genome shotgun (WGS) entry which is preliminary data.</text>
</comment>
<keyword evidence="4" id="KW-1185">Reference proteome</keyword>
<proteinExistence type="predicted"/>
<protein>
    <submittedName>
        <fullName evidence="2">Uncharacterized protein</fullName>
    </submittedName>
</protein>